<feature type="domain" description="Helicase C-terminal" evidence="7">
    <location>
        <begin position="461"/>
        <end position="670"/>
    </location>
</feature>
<reference evidence="8 9" key="1">
    <citation type="submission" date="2017-04" db="EMBL/GenBank/DDBJ databases">
        <title>Genome sequencing of [Candida] sorbophila.</title>
        <authorList>
            <person name="Ahn J.O."/>
        </authorList>
    </citation>
    <scope>NUCLEOTIDE SEQUENCE [LARGE SCALE GENOMIC DNA]</scope>
    <source>
        <strain evidence="8 9">DS02</strain>
    </source>
</reference>
<dbReference type="SUPFAM" id="SSF46785">
    <property type="entry name" value="Winged helix' DNA-binding domain"/>
    <property type="match status" value="2"/>
</dbReference>
<dbReference type="GO" id="GO:0005524">
    <property type="term" value="F:ATP binding"/>
    <property type="evidence" value="ECO:0007669"/>
    <property type="project" value="UniProtKB-KW"/>
</dbReference>
<dbReference type="CDD" id="cd18020">
    <property type="entry name" value="DEXHc_ASCC3_1"/>
    <property type="match status" value="1"/>
</dbReference>
<protein>
    <submittedName>
        <fullName evidence="8">Antiviral helicase SLH1</fullName>
    </submittedName>
</protein>
<dbReference type="InterPro" id="IPR001650">
    <property type="entry name" value="Helicase_C-like"/>
</dbReference>
<evidence type="ECO:0000313" key="8">
    <source>
        <dbReference type="EMBL" id="PRT56048.1"/>
    </source>
</evidence>
<dbReference type="EMBL" id="NDIQ01000022">
    <property type="protein sequence ID" value="PRT56048.1"/>
    <property type="molecule type" value="Genomic_DNA"/>
</dbReference>
<evidence type="ECO:0000256" key="4">
    <source>
        <dbReference type="ARBA" id="ARBA00022806"/>
    </source>
</evidence>
<keyword evidence="2" id="KW-0547">Nucleotide-binding</keyword>
<dbReference type="InterPro" id="IPR035892">
    <property type="entry name" value="C2_domain_sf"/>
</dbReference>
<feature type="domain" description="Helicase C-terminal" evidence="7">
    <location>
        <begin position="1300"/>
        <end position="1511"/>
    </location>
</feature>
<dbReference type="InterPro" id="IPR011545">
    <property type="entry name" value="DEAD/DEAH_box_helicase_dom"/>
</dbReference>
<keyword evidence="3" id="KW-0378">Hydrolase</keyword>
<dbReference type="PROSITE" id="PS51192">
    <property type="entry name" value="HELICASE_ATP_BIND_1"/>
    <property type="match status" value="2"/>
</dbReference>
<dbReference type="CDD" id="cd18795">
    <property type="entry name" value="SF2_C_Ski2"/>
    <property type="match status" value="2"/>
</dbReference>
<gene>
    <name evidence="8" type="ORF">B9G98_03668</name>
</gene>
<organism evidence="8 9">
    <name type="scientific">Wickerhamiella sorbophila</name>
    <dbReference type="NCBI Taxonomy" id="45607"/>
    <lineage>
        <taxon>Eukaryota</taxon>
        <taxon>Fungi</taxon>
        <taxon>Dikarya</taxon>
        <taxon>Ascomycota</taxon>
        <taxon>Saccharomycotina</taxon>
        <taxon>Dipodascomycetes</taxon>
        <taxon>Dipodascales</taxon>
        <taxon>Trichomonascaceae</taxon>
        <taxon>Wickerhamiella</taxon>
    </lineage>
</organism>
<name>A0A2T0FM30_9ASCO</name>
<dbReference type="Pfam" id="PF00271">
    <property type="entry name" value="Helicase_C"/>
    <property type="match status" value="2"/>
</dbReference>
<comment type="similarity">
    <text evidence="1">Belongs to the helicase family. SKI2 subfamily.</text>
</comment>
<dbReference type="Gene3D" id="1.10.3380.10">
    <property type="entry name" value="Sec63 N-terminal domain-like domain"/>
    <property type="match status" value="2"/>
</dbReference>
<evidence type="ECO:0000256" key="2">
    <source>
        <dbReference type="ARBA" id="ARBA00022741"/>
    </source>
</evidence>
<dbReference type="Gene3D" id="1.10.150.20">
    <property type="entry name" value="5' to 3' exonuclease, C-terminal subdomain"/>
    <property type="match status" value="1"/>
</dbReference>
<dbReference type="InterPro" id="IPR004179">
    <property type="entry name" value="Sec63-dom"/>
</dbReference>
<keyword evidence="9" id="KW-1185">Reference proteome</keyword>
<dbReference type="GO" id="GO:0004386">
    <property type="term" value="F:helicase activity"/>
    <property type="evidence" value="ECO:0007669"/>
    <property type="project" value="UniProtKB-KW"/>
</dbReference>
<sequence length="1839" mass="209834">MDRFLKELESFRPKEKPTILDIQIDNDPFYIESEESWSESESEDDEQDLRWLEEQCERAANAGLPKEELKTVIIDLIKSDNGNEELQSLLVDVIGFDHLDFISSILSRREELRQRLHTHSQISLSKTQRELQIRENQRFRAERNANLQMAHVDPQYPHVFRKHQIGSSVSMFGHKYALPEGTERVNYATYEKVTIPYPKPDTSFHPKRLIQISELDDLCKITFSKYETLNKMQSLVYPIGYDTNENMLICAPTGAGKTDVALITILSIIKQHSVLEDGFWNVDYDNFKIVYVAPLKALAAEIVEKMGSRLAWLRIKVRELTGDMQLTRAEINDTQIIVTTPEKWDVVTRKPHDDTGLTTKIKLLIIDEVHLLHEDRGAVIESLVARTLRQVESSQSMIRIVGLSATLPNFVDVAEFLKVNPQQGLFFFDNSFRPCPLQQEFIGVRGKVGSKQALENIDQVAYDSLLENVEKGFQVMVFVHSRKDTAKTARTFRAIAQDRGELSLFLPDQDKRSKFERDMSSFKNRDMTELFDFGFGIHHAGMGRSERNLTEKMFMSGAINVLCCTATLAWGVNLPAAVVIIKGTQVYDAKHGGFVDLGISDVIQIFGRAGRPQFEKFGTGILVSTLDRLDHYLSAITHQFPIESRLQAKLADNLNAEISLGTVTNVQEAIQWLGYTYLYVRMRKAPQTYGLKLAEIKDDPRLSGHCRKLVIEAARRLQEVQMIVFDEDDPSEMLISKDIGRIASDFYLLNTSVEVFNTAIKPSSSEASVLSTLAMSGEFDGIKARQEEAKELELMEKKAHFPIKQGVETPEGKTNALIQAYISQIVAKETSLGSDMNYVAQNSTRIVRAFFLLCLSRRWGAMTMAMLDLDKSINRRMWADEHPILQFELQEPIARQIRAKNPYIEDMKDMSNKELGDLVHNVGMGKKLGQLVDKFPLVTIIDSQVRPITTRVMRVEVELVGNFSWDGRMHGKAQYFWIWVQEDTEEAELLHTDKLILDSKNVHIPQRFDFAIPIKEKAPNQLILRIVSDTWIGSESTVALSFKHLVKPESHPIQTRLLNLRPLPVTALKNQTIEQYYRRKFEFFNPMQTMCFHTLYHEKTSVLLGSPTGSGKTIACEIAIWAALRDRPGSKIVYIAPMKALVKERVSDWRRGICQAANLKLVELTGDTNPEADAIRKADIIITTPEKFDGISRNWQTRTFVQNVSLLVMDEVHLLASDRGAILEMIVSRMNFIKARTGKHVRLLGMSTAVANAGDMASWLGVKDNTGLFNFPSSVRPVPLEMYIESFPDNVGFCPLMKSMNKPAFLAIKRHSPSKPALIFVPSRRQTRLTAQDFIHMCGNEENPRRFLHMSDEELSEVLARVSDETLSLSLQFGIAIHHAGLVDEDRKISHELFEQQKVQILVATSTLAWGVNLPAYLVVIKGTQFYDAKVEKYKNMDLTDVLQMMGRAGRPAFDTTGVAMVYTKQSTKAFYKYFLNIGFPVESSLHRFMEDHIGAEISARTIKSRQEALDFLTWTFLYRRIHANPTYYDVQDVNKWMIERVDQCLIELERSSCLLLGEEFQPTPFLKIASFYYMSHKTIRMFLERIKPDLAIVDALLCLAFSTEYTELSVRHNEDMINEELSLKLPYHGNLLQMHMGYSFVKAFLLVQARMRRLEMPIMDYVQDTISVLDQAIRILQALIDTCAEKGYFDAVMTVITLLRCMKQGCEPEDNMLRILPGLWNTKSSKRLSEVTKSDSKALGVPKRLEKEFIRALERIPRPKVENDTVRLSPRGHVYCPMFHKPQVESWFVITEKDGKLLSLERVQRGRDVPKSPLGTVHIISDTLDISFTIDDNGVVSR</sequence>
<dbReference type="Pfam" id="PF23445">
    <property type="entry name" value="WHD_SNRNP200"/>
    <property type="match status" value="2"/>
</dbReference>
<dbReference type="InterPro" id="IPR027417">
    <property type="entry name" value="P-loop_NTPase"/>
</dbReference>
<evidence type="ECO:0000259" key="7">
    <source>
        <dbReference type="PROSITE" id="PS51194"/>
    </source>
</evidence>
<dbReference type="Pfam" id="PF00270">
    <property type="entry name" value="DEAD"/>
    <property type="match status" value="2"/>
</dbReference>
<dbReference type="FunFam" id="3.40.50.300:FF:000102">
    <property type="entry name" value="RNA helicase, activating signal cointegrator 1"/>
    <property type="match status" value="1"/>
</dbReference>
<dbReference type="InterPro" id="IPR014001">
    <property type="entry name" value="Helicase_ATP-bd"/>
</dbReference>
<dbReference type="SUPFAM" id="SSF158702">
    <property type="entry name" value="Sec63 N-terminal domain-like"/>
    <property type="match status" value="2"/>
</dbReference>
<dbReference type="SMART" id="SM00487">
    <property type="entry name" value="DEXDc"/>
    <property type="match status" value="2"/>
</dbReference>
<dbReference type="FunFam" id="3.40.50.300:FF:000231">
    <property type="entry name" value="Activating signal cointegrator 1 complex subunit 3"/>
    <property type="match status" value="1"/>
</dbReference>
<dbReference type="InterPro" id="IPR036390">
    <property type="entry name" value="WH_DNA-bd_sf"/>
</dbReference>
<dbReference type="GO" id="GO:0003676">
    <property type="term" value="F:nucleic acid binding"/>
    <property type="evidence" value="ECO:0007669"/>
    <property type="project" value="InterPro"/>
</dbReference>
<dbReference type="SMART" id="SM00382">
    <property type="entry name" value="AAA"/>
    <property type="match status" value="2"/>
</dbReference>
<dbReference type="Proteomes" id="UP000238350">
    <property type="component" value="Unassembled WGS sequence"/>
</dbReference>
<feature type="domain" description="Helicase ATP-binding" evidence="6">
    <location>
        <begin position="238"/>
        <end position="425"/>
    </location>
</feature>
<evidence type="ECO:0000256" key="1">
    <source>
        <dbReference type="ARBA" id="ARBA00010140"/>
    </source>
</evidence>
<feature type="domain" description="Helicase ATP-binding" evidence="6">
    <location>
        <begin position="1093"/>
        <end position="1268"/>
    </location>
</feature>
<proteinExistence type="inferred from homology"/>
<evidence type="ECO:0000256" key="3">
    <source>
        <dbReference type="ARBA" id="ARBA00022801"/>
    </source>
</evidence>
<dbReference type="Pfam" id="PF02889">
    <property type="entry name" value="Sec63"/>
    <property type="match status" value="2"/>
</dbReference>
<accession>A0A2T0FM30</accession>
<dbReference type="PANTHER" id="PTHR47961:SF13">
    <property type="entry name" value="ACTIVATING SIGNAL COINTEGRATOR 1 COMPLEX SUBUNIT 3"/>
    <property type="match status" value="1"/>
</dbReference>
<dbReference type="InterPro" id="IPR003593">
    <property type="entry name" value="AAA+_ATPase"/>
</dbReference>
<evidence type="ECO:0000256" key="5">
    <source>
        <dbReference type="ARBA" id="ARBA00022840"/>
    </source>
</evidence>
<dbReference type="GeneID" id="36517416"/>
<keyword evidence="5" id="KW-0067">ATP-binding</keyword>
<evidence type="ECO:0000313" key="9">
    <source>
        <dbReference type="Proteomes" id="UP000238350"/>
    </source>
</evidence>
<dbReference type="FunFam" id="1.10.3380.10:FF:000002">
    <property type="entry name" value="Activating signal cointegrator 1 complex subunit 3"/>
    <property type="match status" value="1"/>
</dbReference>
<dbReference type="GO" id="GO:0016787">
    <property type="term" value="F:hydrolase activity"/>
    <property type="evidence" value="ECO:0007669"/>
    <property type="project" value="UniProtKB-KW"/>
</dbReference>
<dbReference type="RefSeq" id="XP_024665993.1">
    <property type="nucleotide sequence ID" value="XM_024810225.1"/>
</dbReference>
<dbReference type="InterPro" id="IPR057842">
    <property type="entry name" value="WH_MER3"/>
</dbReference>
<dbReference type="Gene3D" id="2.60.40.150">
    <property type="entry name" value="C2 domain"/>
    <property type="match status" value="1"/>
</dbReference>
<dbReference type="FunFam" id="1.10.10.10:FF:000012">
    <property type="entry name" value="U5 small nuclear ribonucleoprotein helicase"/>
    <property type="match status" value="1"/>
</dbReference>
<dbReference type="PANTHER" id="PTHR47961">
    <property type="entry name" value="DNA POLYMERASE THETA, PUTATIVE (AFU_ORTHOLOGUE AFUA_1G05260)-RELATED"/>
    <property type="match status" value="1"/>
</dbReference>
<dbReference type="SUPFAM" id="SSF52540">
    <property type="entry name" value="P-loop containing nucleoside triphosphate hydrolases"/>
    <property type="match status" value="3"/>
</dbReference>
<dbReference type="FunFam" id="1.10.10.10:FF:000024">
    <property type="entry name" value="U5 small nuclear ribonucleoprotein helicase"/>
    <property type="match status" value="1"/>
</dbReference>
<comment type="caution">
    <text evidence="8">The sequence shown here is derived from an EMBL/GenBank/DDBJ whole genome shotgun (WGS) entry which is preliminary data.</text>
</comment>
<dbReference type="PROSITE" id="PS51194">
    <property type="entry name" value="HELICASE_CTER"/>
    <property type="match status" value="2"/>
</dbReference>
<dbReference type="OrthoDB" id="5575at2759"/>
<dbReference type="InterPro" id="IPR050474">
    <property type="entry name" value="Hel308_SKI2-like"/>
</dbReference>
<dbReference type="STRING" id="45607.A0A2T0FM30"/>
<dbReference type="SMART" id="SM00490">
    <property type="entry name" value="HELICc"/>
    <property type="match status" value="2"/>
</dbReference>
<dbReference type="Gene3D" id="1.10.10.10">
    <property type="entry name" value="Winged helix-like DNA-binding domain superfamily/Winged helix DNA-binding domain"/>
    <property type="match status" value="2"/>
</dbReference>
<dbReference type="Gene3D" id="3.40.50.300">
    <property type="entry name" value="P-loop containing nucleotide triphosphate hydrolases"/>
    <property type="match status" value="4"/>
</dbReference>
<dbReference type="InterPro" id="IPR036388">
    <property type="entry name" value="WH-like_DNA-bd_sf"/>
</dbReference>
<keyword evidence="4 8" id="KW-0347">Helicase</keyword>
<evidence type="ECO:0000259" key="6">
    <source>
        <dbReference type="PROSITE" id="PS51192"/>
    </source>
</evidence>
<dbReference type="SMART" id="SM00973">
    <property type="entry name" value="Sec63"/>
    <property type="match status" value="2"/>
</dbReference>
<dbReference type="FunFam" id="3.40.50.300:FF:000062">
    <property type="entry name" value="U5 small nuclear ribonucleoprotein helicase"/>
    <property type="match status" value="1"/>
</dbReference>
<dbReference type="PIRSF" id="PIRSF039073">
    <property type="entry name" value="BRR2"/>
    <property type="match status" value="1"/>
</dbReference>
<dbReference type="FunFam" id="3.40.50.300:FF:000198">
    <property type="entry name" value="Activating signal cointegrator 1 complex subunit"/>
    <property type="match status" value="1"/>
</dbReference>